<evidence type="ECO:0000313" key="4">
    <source>
        <dbReference type="Proteomes" id="UP000325957"/>
    </source>
</evidence>
<keyword evidence="2" id="KW-0812">Transmembrane</keyword>
<gene>
    <name evidence="3" type="ORF">FCK90_04670</name>
</gene>
<reference evidence="3 4" key="1">
    <citation type="submission" date="2019-05" db="EMBL/GenBank/DDBJ databases">
        <title>Kocuria coralli sp. nov., a novel actinobacterium isolated from coral reef seawater.</title>
        <authorList>
            <person name="Li J."/>
        </authorList>
    </citation>
    <scope>NUCLEOTIDE SEQUENCE [LARGE SCALE GENOMIC DNA]</scope>
    <source>
        <strain evidence="3 4">SCSIO 13007</strain>
    </source>
</reference>
<comment type="caution">
    <text evidence="3">The sequence shown here is derived from an EMBL/GenBank/DDBJ whole genome shotgun (WGS) entry which is preliminary data.</text>
</comment>
<evidence type="ECO:0000256" key="1">
    <source>
        <dbReference type="SAM" id="MobiDB-lite"/>
    </source>
</evidence>
<dbReference type="OrthoDB" id="3261033at2"/>
<proteinExistence type="predicted"/>
<accession>A0A5J5KZ48</accession>
<feature type="compositionally biased region" description="Basic and acidic residues" evidence="1">
    <location>
        <begin position="1"/>
        <end position="10"/>
    </location>
</feature>
<feature type="compositionally biased region" description="Gly residues" evidence="1">
    <location>
        <begin position="79"/>
        <end position="88"/>
    </location>
</feature>
<keyword evidence="4" id="KW-1185">Reference proteome</keyword>
<dbReference type="InterPro" id="IPR025557">
    <property type="entry name" value="DUF4282"/>
</dbReference>
<keyword evidence="2" id="KW-1133">Transmembrane helix</keyword>
<sequence length="187" mass="20077">MEAPTPDRKMIMSHTPPEPSNEPSNGNEENRPGDSTPPSNQPGPPQYGSASQPGQHYQPGQASGGSYGYVPPQQQSAPGYGGAPQGPRGSGDAGFFQALFDLTFKNFVTIRFAGVIYVVGMVALVVAWLIMTIASFTQSAGVGLLFFLLGAIVTFLYIVLFRVTLEFYVAMVRTAQNTSILVDQQKR</sequence>
<dbReference type="AlphaFoldDB" id="A0A5J5KZ48"/>
<evidence type="ECO:0000256" key="2">
    <source>
        <dbReference type="SAM" id="Phobius"/>
    </source>
</evidence>
<feature type="transmembrane region" description="Helical" evidence="2">
    <location>
        <begin position="142"/>
        <end position="163"/>
    </location>
</feature>
<name>A0A5J5KZ48_9MICC</name>
<organism evidence="3 4">
    <name type="scientific">Kocuria coralli</name>
    <dbReference type="NCBI Taxonomy" id="1461025"/>
    <lineage>
        <taxon>Bacteria</taxon>
        <taxon>Bacillati</taxon>
        <taxon>Actinomycetota</taxon>
        <taxon>Actinomycetes</taxon>
        <taxon>Micrococcales</taxon>
        <taxon>Micrococcaceae</taxon>
        <taxon>Kocuria</taxon>
    </lineage>
</organism>
<dbReference type="EMBL" id="SZWF01000004">
    <property type="protein sequence ID" value="KAA9394832.1"/>
    <property type="molecule type" value="Genomic_DNA"/>
</dbReference>
<keyword evidence="2" id="KW-0472">Membrane</keyword>
<dbReference type="Pfam" id="PF14110">
    <property type="entry name" value="DUF4282"/>
    <property type="match status" value="1"/>
</dbReference>
<feature type="compositionally biased region" description="Polar residues" evidence="1">
    <location>
        <begin position="48"/>
        <end position="61"/>
    </location>
</feature>
<evidence type="ECO:0000313" key="3">
    <source>
        <dbReference type="EMBL" id="KAA9394832.1"/>
    </source>
</evidence>
<feature type="region of interest" description="Disordered" evidence="1">
    <location>
        <begin position="1"/>
        <end position="88"/>
    </location>
</feature>
<feature type="transmembrane region" description="Helical" evidence="2">
    <location>
        <begin position="115"/>
        <end position="136"/>
    </location>
</feature>
<protein>
    <submittedName>
        <fullName evidence="3">DUF4282 domain-containing protein</fullName>
    </submittedName>
</protein>
<dbReference type="Proteomes" id="UP000325957">
    <property type="component" value="Unassembled WGS sequence"/>
</dbReference>